<feature type="region of interest" description="Disordered" evidence="6">
    <location>
        <begin position="291"/>
        <end position="313"/>
    </location>
</feature>
<reference evidence="10" key="1">
    <citation type="journal article" date="2019" name="Int. J. Syst. Evol. Microbiol.">
        <title>The Global Catalogue of Microorganisms (GCM) 10K type strain sequencing project: providing services to taxonomists for standard genome sequencing and annotation.</title>
        <authorList>
            <consortium name="The Broad Institute Genomics Platform"/>
            <consortium name="The Broad Institute Genome Sequencing Center for Infectious Disease"/>
            <person name="Wu L."/>
            <person name="Ma J."/>
        </authorList>
    </citation>
    <scope>NUCLEOTIDE SEQUENCE [LARGE SCALE GENOMIC DNA]</scope>
    <source>
        <strain evidence="10">CGMCC 4.7304</strain>
    </source>
</reference>
<dbReference type="RefSeq" id="WP_344142881.1">
    <property type="nucleotide sequence ID" value="NZ_BAAAQI010000006.1"/>
</dbReference>
<evidence type="ECO:0000256" key="4">
    <source>
        <dbReference type="ARBA" id="ARBA00022989"/>
    </source>
</evidence>
<dbReference type="InterPro" id="IPR037185">
    <property type="entry name" value="EmrE-like"/>
</dbReference>
<gene>
    <name evidence="9" type="ORF">ACFPCZ_21570</name>
</gene>
<feature type="domain" description="EamA" evidence="8">
    <location>
        <begin position="156"/>
        <end position="286"/>
    </location>
</feature>
<comment type="caution">
    <text evidence="9">The sequence shown here is derived from an EMBL/GenBank/DDBJ whole genome shotgun (WGS) entry which is preliminary data.</text>
</comment>
<sequence>MVQARRADRMWAVALAAGLWGTSALMRDPLAQVLPASTIVFYEHAVIVVLLLPWLVPALRALAEAGPTVIAAVAVVGGGSSALATTLFTMAFTVGDPITPQVLQKLQPVFAIVLAVVLLGERLAPRFALYALPALAGAWLLAFPEPLSVSVRDAQGAALAVGAALLWAAGTVLGRLAGARLAFMHVTALRFAFGLPVALAIALASGASLAVGGTQVPQLVLLALIPGLLALTLYYWGLRRTPASRATLGELAFPLVSAAVGAGLLGAEPAWSQWAGGAVVLAAVTAMALSRSGPRPSGVRVPEESPAAPAAAR</sequence>
<protein>
    <submittedName>
        <fullName evidence="9">DMT family transporter</fullName>
    </submittedName>
</protein>
<evidence type="ECO:0000256" key="5">
    <source>
        <dbReference type="ARBA" id="ARBA00023136"/>
    </source>
</evidence>
<feature type="domain" description="EamA" evidence="8">
    <location>
        <begin position="12"/>
        <end position="142"/>
    </location>
</feature>
<comment type="subcellular location">
    <subcellularLocation>
        <location evidence="1">Membrane</location>
        <topology evidence="1">Multi-pass membrane protein</topology>
    </subcellularLocation>
</comment>
<keyword evidence="5 7" id="KW-0472">Membrane</keyword>
<evidence type="ECO:0000313" key="9">
    <source>
        <dbReference type="EMBL" id="MFC4869230.1"/>
    </source>
</evidence>
<evidence type="ECO:0000256" key="1">
    <source>
        <dbReference type="ARBA" id="ARBA00004141"/>
    </source>
</evidence>
<evidence type="ECO:0000313" key="10">
    <source>
        <dbReference type="Proteomes" id="UP001595858"/>
    </source>
</evidence>
<dbReference type="InterPro" id="IPR050638">
    <property type="entry name" value="AA-Vitamin_Transporters"/>
</dbReference>
<keyword evidence="4 7" id="KW-1133">Transmembrane helix</keyword>
<evidence type="ECO:0000256" key="3">
    <source>
        <dbReference type="ARBA" id="ARBA00022692"/>
    </source>
</evidence>
<feature type="transmembrane region" description="Helical" evidence="7">
    <location>
        <begin position="68"/>
        <end position="90"/>
    </location>
</feature>
<dbReference type="Pfam" id="PF00892">
    <property type="entry name" value="EamA"/>
    <property type="match status" value="2"/>
</dbReference>
<feature type="transmembrane region" description="Helical" evidence="7">
    <location>
        <begin position="102"/>
        <end position="120"/>
    </location>
</feature>
<dbReference type="SUPFAM" id="SSF103481">
    <property type="entry name" value="Multidrug resistance efflux transporter EmrE"/>
    <property type="match status" value="2"/>
</dbReference>
<dbReference type="InterPro" id="IPR000620">
    <property type="entry name" value="EamA_dom"/>
</dbReference>
<dbReference type="PANTHER" id="PTHR32322">
    <property type="entry name" value="INNER MEMBRANE TRANSPORTER"/>
    <property type="match status" value="1"/>
</dbReference>
<accession>A0ABV9SSE3</accession>
<keyword evidence="3 7" id="KW-0812">Transmembrane</keyword>
<dbReference type="PANTHER" id="PTHR32322:SF2">
    <property type="entry name" value="EAMA DOMAIN-CONTAINING PROTEIN"/>
    <property type="match status" value="1"/>
</dbReference>
<dbReference type="EMBL" id="JBHSIY010000028">
    <property type="protein sequence ID" value="MFC4869230.1"/>
    <property type="molecule type" value="Genomic_DNA"/>
</dbReference>
<keyword evidence="10" id="KW-1185">Reference proteome</keyword>
<feature type="transmembrane region" description="Helical" evidence="7">
    <location>
        <begin position="216"/>
        <end position="236"/>
    </location>
</feature>
<feature type="transmembrane region" description="Helical" evidence="7">
    <location>
        <begin position="156"/>
        <end position="176"/>
    </location>
</feature>
<dbReference type="Proteomes" id="UP001595858">
    <property type="component" value="Unassembled WGS sequence"/>
</dbReference>
<proteinExistence type="inferred from homology"/>
<comment type="similarity">
    <text evidence="2">Belongs to the EamA transporter family.</text>
</comment>
<feature type="transmembrane region" description="Helical" evidence="7">
    <location>
        <begin position="34"/>
        <end position="56"/>
    </location>
</feature>
<name>A0ABV9SSE3_9ACTN</name>
<feature type="transmembrane region" description="Helical" evidence="7">
    <location>
        <begin position="188"/>
        <end position="210"/>
    </location>
</feature>
<feature type="transmembrane region" description="Helical" evidence="7">
    <location>
        <begin position="127"/>
        <end position="144"/>
    </location>
</feature>
<evidence type="ECO:0000256" key="2">
    <source>
        <dbReference type="ARBA" id="ARBA00007362"/>
    </source>
</evidence>
<evidence type="ECO:0000259" key="8">
    <source>
        <dbReference type="Pfam" id="PF00892"/>
    </source>
</evidence>
<evidence type="ECO:0000256" key="7">
    <source>
        <dbReference type="SAM" id="Phobius"/>
    </source>
</evidence>
<organism evidence="9 10">
    <name type="scientific">Streptomonospora arabica</name>
    <dbReference type="NCBI Taxonomy" id="412417"/>
    <lineage>
        <taxon>Bacteria</taxon>
        <taxon>Bacillati</taxon>
        <taxon>Actinomycetota</taxon>
        <taxon>Actinomycetes</taxon>
        <taxon>Streptosporangiales</taxon>
        <taxon>Nocardiopsidaceae</taxon>
        <taxon>Streptomonospora</taxon>
    </lineage>
</organism>
<evidence type="ECO:0000256" key="6">
    <source>
        <dbReference type="SAM" id="MobiDB-lite"/>
    </source>
</evidence>